<dbReference type="EMBL" id="CP139558">
    <property type="protein sequence ID" value="WPU96760.1"/>
    <property type="molecule type" value="Genomic_DNA"/>
</dbReference>
<evidence type="ECO:0000313" key="4">
    <source>
        <dbReference type="Proteomes" id="UP001324380"/>
    </source>
</evidence>
<evidence type="ECO:0000313" key="3">
    <source>
        <dbReference type="EMBL" id="WPU96760.1"/>
    </source>
</evidence>
<evidence type="ECO:0000256" key="1">
    <source>
        <dbReference type="ARBA" id="ARBA00006817"/>
    </source>
</evidence>
<dbReference type="Proteomes" id="UP001324380">
    <property type="component" value="Chromosome"/>
</dbReference>
<dbReference type="Pfam" id="PF08327">
    <property type="entry name" value="AHSA1"/>
    <property type="match status" value="1"/>
</dbReference>
<dbReference type="SUPFAM" id="SSF55961">
    <property type="entry name" value="Bet v1-like"/>
    <property type="match status" value="1"/>
</dbReference>
<feature type="domain" description="Activator of Hsp90 ATPase homologue 1/2-like C-terminal" evidence="2">
    <location>
        <begin position="16"/>
        <end position="148"/>
    </location>
</feature>
<keyword evidence="4" id="KW-1185">Reference proteome</keyword>
<sequence>MTDDRWTKFKLTANLDADVRSVYEAWATQAGLETWFLRKAEFCTIAGRRREPQEFIKKEDTYSWYWHGYTDETVEYGQVLENNGADLVKFTFSGDSIVTVDIQNKYGVTIVELTQENIPIENDPEKNLYVQCQIGWTFYLANLKSVIEGGKDLRNKRVDLFTNFK</sequence>
<dbReference type="InterPro" id="IPR023393">
    <property type="entry name" value="START-like_dom_sf"/>
</dbReference>
<comment type="similarity">
    <text evidence="1">Belongs to the AHA1 family.</text>
</comment>
<gene>
    <name evidence="3" type="ORF">SNE25_14645</name>
</gene>
<proteinExistence type="inferred from homology"/>
<name>A0ABZ0U060_9SPHI</name>
<accession>A0ABZ0U060</accession>
<evidence type="ECO:0000259" key="2">
    <source>
        <dbReference type="Pfam" id="PF08327"/>
    </source>
</evidence>
<dbReference type="InterPro" id="IPR013538">
    <property type="entry name" value="ASHA1/2-like_C"/>
</dbReference>
<organism evidence="3 4">
    <name type="scientific">Mucilaginibacter sabulilitoris</name>
    <dbReference type="NCBI Taxonomy" id="1173583"/>
    <lineage>
        <taxon>Bacteria</taxon>
        <taxon>Pseudomonadati</taxon>
        <taxon>Bacteroidota</taxon>
        <taxon>Sphingobacteriia</taxon>
        <taxon>Sphingobacteriales</taxon>
        <taxon>Sphingobacteriaceae</taxon>
        <taxon>Mucilaginibacter</taxon>
    </lineage>
</organism>
<reference evidence="3 4" key="1">
    <citation type="submission" date="2023-11" db="EMBL/GenBank/DDBJ databases">
        <title>Analysis of the Genomes of Mucilaginibacter gossypii cycad 4 and M. sabulilitoris SNA2: microbes with the potential for plant growth promotion.</title>
        <authorList>
            <person name="Hirsch A.M."/>
            <person name="Humm E."/>
            <person name="Rubbi M."/>
            <person name="Del Vecchio G."/>
            <person name="Ha S.M."/>
            <person name="Pellegrini M."/>
            <person name="Gunsalus R.P."/>
        </authorList>
    </citation>
    <scope>NUCLEOTIDE SEQUENCE [LARGE SCALE GENOMIC DNA]</scope>
    <source>
        <strain evidence="3 4">SNA2</strain>
    </source>
</reference>
<dbReference type="Gene3D" id="3.30.530.20">
    <property type="match status" value="1"/>
</dbReference>
<protein>
    <submittedName>
        <fullName evidence="3">SRPBCC domain-containing protein</fullName>
    </submittedName>
</protein>
<dbReference type="RefSeq" id="WP_321565849.1">
    <property type="nucleotide sequence ID" value="NZ_CP139558.1"/>
</dbReference>